<dbReference type="InterPro" id="IPR019427">
    <property type="entry name" value="7TM_GPCR_serpentine_rcpt_Srw"/>
</dbReference>
<dbReference type="Pfam" id="PF10324">
    <property type="entry name" value="7TM_GPCR_Srw"/>
    <property type="match status" value="1"/>
</dbReference>
<dbReference type="Proteomes" id="UP000008281">
    <property type="component" value="Unassembled WGS sequence"/>
</dbReference>
<evidence type="ECO:0000313" key="2">
    <source>
        <dbReference type="EMBL" id="EFP01816.1"/>
    </source>
</evidence>
<dbReference type="AlphaFoldDB" id="E3MGZ8"/>
<reference evidence="2" key="1">
    <citation type="submission" date="2007-07" db="EMBL/GenBank/DDBJ databases">
        <title>PCAP assembly of the Caenorhabditis remanei genome.</title>
        <authorList>
            <consortium name="The Caenorhabditis remanei Sequencing Consortium"/>
            <person name="Wilson R.K."/>
        </authorList>
    </citation>
    <scope>NUCLEOTIDE SEQUENCE [LARGE SCALE GENOMIC DNA]</scope>
    <source>
        <strain evidence="2">PB4641</strain>
    </source>
</reference>
<keyword evidence="1" id="KW-0472">Membrane</keyword>
<feature type="transmembrane region" description="Helical" evidence="1">
    <location>
        <begin position="82"/>
        <end position="103"/>
    </location>
</feature>
<keyword evidence="3" id="KW-1185">Reference proteome</keyword>
<keyword evidence="1" id="KW-0812">Transmembrane</keyword>
<dbReference type="PANTHER" id="PTHR22751:SF13">
    <property type="entry name" value="G-PROTEIN COUPLED RECEPTORS FAMILY 1 PROFILE DOMAIN-CONTAINING PROTEIN"/>
    <property type="match status" value="1"/>
</dbReference>
<keyword evidence="1" id="KW-1133">Transmembrane helix</keyword>
<accession>E3MGZ8</accession>
<dbReference type="PANTHER" id="PTHR22751">
    <property type="entry name" value="G-PROTEIN COUPLED RECEPTOR-RELATED"/>
    <property type="match status" value="1"/>
</dbReference>
<evidence type="ECO:0000313" key="3">
    <source>
        <dbReference type="Proteomes" id="UP000008281"/>
    </source>
</evidence>
<dbReference type="EMBL" id="DS268444">
    <property type="protein sequence ID" value="EFP01816.1"/>
    <property type="molecule type" value="Genomic_DNA"/>
</dbReference>
<dbReference type="STRING" id="31234.E3MGZ8"/>
<evidence type="ECO:0000256" key="1">
    <source>
        <dbReference type="SAM" id="Phobius"/>
    </source>
</evidence>
<dbReference type="Gene3D" id="1.20.1070.10">
    <property type="entry name" value="Rhodopsin 7-helix transmembrane proteins"/>
    <property type="match status" value="1"/>
</dbReference>
<sequence length="111" mass="13079">MPDPEYFEYAYDYSPNFAENFTFPHYFETIEEENKWLILISNVAFYLEKANVLLSAIGLIFNLLHFVVMIQKGMRTSSINILTIGISVCDITVIGYTVGSYIYEKFYWDKW</sequence>
<dbReference type="GO" id="GO:0008528">
    <property type="term" value="F:G protein-coupled peptide receptor activity"/>
    <property type="evidence" value="ECO:0007669"/>
    <property type="project" value="InterPro"/>
</dbReference>
<name>E3MGZ8_CAERE</name>
<feature type="transmembrane region" description="Helical" evidence="1">
    <location>
        <begin position="52"/>
        <end position="70"/>
    </location>
</feature>
<dbReference type="SUPFAM" id="SSF81321">
    <property type="entry name" value="Family A G protein-coupled receptor-like"/>
    <property type="match status" value="1"/>
</dbReference>
<evidence type="ECO:0008006" key="4">
    <source>
        <dbReference type="Google" id="ProtNLM"/>
    </source>
</evidence>
<proteinExistence type="predicted"/>
<protein>
    <recommendedName>
        <fullName evidence="4">G-protein coupled receptors family 1 profile domain-containing protein</fullName>
    </recommendedName>
</protein>
<gene>
    <name evidence="2" type="ORF">CRE_23486</name>
</gene>
<dbReference type="InParanoid" id="E3MGZ8"/>
<organism evidence="3">
    <name type="scientific">Caenorhabditis remanei</name>
    <name type="common">Caenorhabditis vulgaris</name>
    <dbReference type="NCBI Taxonomy" id="31234"/>
    <lineage>
        <taxon>Eukaryota</taxon>
        <taxon>Metazoa</taxon>
        <taxon>Ecdysozoa</taxon>
        <taxon>Nematoda</taxon>
        <taxon>Chromadorea</taxon>
        <taxon>Rhabditida</taxon>
        <taxon>Rhabditina</taxon>
        <taxon>Rhabditomorpha</taxon>
        <taxon>Rhabditoidea</taxon>
        <taxon>Rhabditidae</taxon>
        <taxon>Peloderinae</taxon>
        <taxon>Caenorhabditis</taxon>
    </lineage>
</organism>
<dbReference type="HOGENOM" id="CLU_2160731_0_0_1"/>